<protein>
    <submittedName>
        <fullName evidence="1">Uncharacterized protein</fullName>
    </submittedName>
</protein>
<organism evidence="1 2">
    <name type="scientific">Mythimna loreyi</name>
    <dbReference type="NCBI Taxonomy" id="667449"/>
    <lineage>
        <taxon>Eukaryota</taxon>
        <taxon>Metazoa</taxon>
        <taxon>Ecdysozoa</taxon>
        <taxon>Arthropoda</taxon>
        <taxon>Hexapoda</taxon>
        <taxon>Insecta</taxon>
        <taxon>Pterygota</taxon>
        <taxon>Neoptera</taxon>
        <taxon>Endopterygota</taxon>
        <taxon>Lepidoptera</taxon>
        <taxon>Glossata</taxon>
        <taxon>Ditrysia</taxon>
        <taxon>Noctuoidea</taxon>
        <taxon>Noctuidae</taxon>
        <taxon>Noctuinae</taxon>
        <taxon>Hadenini</taxon>
        <taxon>Mythimna</taxon>
    </lineage>
</organism>
<evidence type="ECO:0000313" key="2">
    <source>
        <dbReference type="Proteomes" id="UP001231649"/>
    </source>
</evidence>
<evidence type="ECO:0000313" key="1">
    <source>
        <dbReference type="EMBL" id="KAJ8730987.1"/>
    </source>
</evidence>
<name>A0ACC2R3U0_9NEOP</name>
<dbReference type="Proteomes" id="UP001231649">
    <property type="component" value="Chromosome 12"/>
</dbReference>
<gene>
    <name evidence="1" type="ORF">PYW08_002400</name>
</gene>
<dbReference type="EMBL" id="CM056788">
    <property type="protein sequence ID" value="KAJ8730987.1"/>
    <property type="molecule type" value="Genomic_DNA"/>
</dbReference>
<sequence>MNPEDYEILKAVHFSIGTTIVFRQATTQSYFSHQGYIINACNATEFTEYFKYLLEDPTWNPSSKFIIVVRLLDEVELKNIFDELLKRHVVNVLVVNGTDNTQLYTYNPFDNYACGKYYNNVISYGLCSNTTRNLFPNKYVTGLRNCTLRTAAPHHPPYSINPELADDDRITLERWTVFIFFILKRIYQEK</sequence>
<keyword evidence="2" id="KW-1185">Reference proteome</keyword>
<comment type="caution">
    <text evidence="1">The sequence shown here is derived from an EMBL/GenBank/DDBJ whole genome shotgun (WGS) entry which is preliminary data.</text>
</comment>
<proteinExistence type="predicted"/>
<reference evidence="1" key="1">
    <citation type="submission" date="2023-03" db="EMBL/GenBank/DDBJ databases">
        <title>Chromosome-level genomes of two armyworms, Mythimna separata and Mythimna loreyi, provide insights into the biosynthesis and reception of sex pheromones.</title>
        <authorList>
            <person name="Zhao H."/>
        </authorList>
    </citation>
    <scope>NUCLEOTIDE SEQUENCE</scope>
    <source>
        <strain evidence="1">BeijingLab</strain>
    </source>
</reference>
<accession>A0ACC2R3U0</accession>